<evidence type="ECO:0000313" key="2">
    <source>
        <dbReference type="Proteomes" id="UP000217790"/>
    </source>
</evidence>
<dbReference type="EMBL" id="KZ293644">
    <property type="protein sequence ID" value="PBL04517.1"/>
    <property type="molecule type" value="Genomic_DNA"/>
</dbReference>
<keyword evidence="2" id="KW-1185">Reference proteome</keyword>
<dbReference type="Proteomes" id="UP000217790">
    <property type="component" value="Unassembled WGS sequence"/>
</dbReference>
<accession>A0A2H3F1T0</accession>
<protein>
    <submittedName>
        <fullName evidence="1">Uncharacterized protein</fullName>
    </submittedName>
</protein>
<gene>
    <name evidence="1" type="ORF">ARMGADRAFT_55929</name>
</gene>
<organism evidence="1 2">
    <name type="scientific">Armillaria gallica</name>
    <name type="common">Bulbous honey fungus</name>
    <name type="synonym">Armillaria bulbosa</name>
    <dbReference type="NCBI Taxonomy" id="47427"/>
    <lineage>
        <taxon>Eukaryota</taxon>
        <taxon>Fungi</taxon>
        <taxon>Dikarya</taxon>
        <taxon>Basidiomycota</taxon>
        <taxon>Agaricomycotina</taxon>
        <taxon>Agaricomycetes</taxon>
        <taxon>Agaricomycetidae</taxon>
        <taxon>Agaricales</taxon>
        <taxon>Marasmiineae</taxon>
        <taxon>Physalacriaceae</taxon>
        <taxon>Armillaria</taxon>
    </lineage>
</organism>
<reference evidence="2" key="1">
    <citation type="journal article" date="2017" name="Nat. Ecol. Evol.">
        <title>Genome expansion and lineage-specific genetic innovations in the forest pathogenic fungi Armillaria.</title>
        <authorList>
            <person name="Sipos G."/>
            <person name="Prasanna A.N."/>
            <person name="Walter M.C."/>
            <person name="O'Connor E."/>
            <person name="Balint B."/>
            <person name="Krizsan K."/>
            <person name="Kiss B."/>
            <person name="Hess J."/>
            <person name="Varga T."/>
            <person name="Slot J."/>
            <person name="Riley R."/>
            <person name="Boka B."/>
            <person name="Rigling D."/>
            <person name="Barry K."/>
            <person name="Lee J."/>
            <person name="Mihaltcheva S."/>
            <person name="LaButti K."/>
            <person name="Lipzen A."/>
            <person name="Waldron R."/>
            <person name="Moloney N.M."/>
            <person name="Sperisen C."/>
            <person name="Kredics L."/>
            <person name="Vagvoelgyi C."/>
            <person name="Patrignani A."/>
            <person name="Fitzpatrick D."/>
            <person name="Nagy I."/>
            <person name="Doyle S."/>
            <person name="Anderson J.B."/>
            <person name="Grigoriev I.V."/>
            <person name="Gueldener U."/>
            <person name="Muensterkoetter M."/>
            <person name="Nagy L.G."/>
        </authorList>
    </citation>
    <scope>NUCLEOTIDE SEQUENCE [LARGE SCALE GENOMIC DNA]</scope>
    <source>
        <strain evidence="2">Ar21-2</strain>
    </source>
</reference>
<sequence length="77" mass="8980">MFSSWIAQASQLQLCTHSRDHVNNDELHLINTEFHLHISPWKNKKKSQCNILMAKDHHMLSLSISPPSIDYQTNKLK</sequence>
<evidence type="ECO:0000313" key="1">
    <source>
        <dbReference type="EMBL" id="PBL04517.1"/>
    </source>
</evidence>
<proteinExistence type="predicted"/>
<dbReference type="InParanoid" id="A0A2H3F1T0"/>
<name>A0A2H3F1T0_ARMGA</name>
<dbReference type="AlphaFoldDB" id="A0A2H3F1T0"/>